<dbReference type="InterPro" id="IPR014729">
    <property type="entry name" value="Rossmann-like_a/b/a_fold"/>
</dbReference>
<dbReference type="GO" id="GO:0000049">
    <property type="term" value="F:tRNA binding"/>
    <property type="evidence" value="ECO:0007669"/>
    <property type="project" value="UniProtKB-UniRule"/>
</dbReference>
<evidence type="ECO:0000256" key="1">
    <source>
        <dbReference type="ARBA" id="ARBA00004496"/>
    </source>
</evidence>
<name>K8EGB2_9CHLO</name>
<evidence type="ECO:0000256" key="14">
    <source>
        <dbReference type="RuleBase" id="RU363039"/>
    </source>
</evidence>
<dbReference type="InterPro" id="IPR015413">
    <property type="entry name" value="Methionyl/Leucyl_tRNA_Synth"/>
</dbReference>
<keyword evidence="17" id="KW-1185">Reference proteome</keyword>
<dbReference type="Pfam" id="PF09334">
    <property type="entry name" value="tRNA-synt_1g"/>
    <property type="match status" value="1"/>
</dbReference>
<reference evidence="16 17" key="1">
    <citation type="submission" date="2011-10" db="EMBL/GenBank/DDBJ databases">
        <authorList>
            <person name="Genoscope - CEA"/>
        </authorList>
    </citation>
    <scope>NUCLEOTIDE SEQUENCE [LARGE SCALE GENOMIC DNA]</scope>
    <source>
        <strain evidence="16 17">RCC 1105</strain>
    </source>
</reference>
<dbReference type="OrthoDB" id="24670at2759"/>
<dbReference type="InterPro" id="IPR033911">
    <property type="entry name" value="MetRS_core"/>
</dbReference>
<dbReference type="eggNOG" id="KOG0436">
    <property type="taxonomic scope" value="Eukaryota"/>
</dbReference>
<evidence type="ECO:0000256" key="5">
    <source>
        <dbReference type="ARBA" id="ARBA00022598"/>
    </source>
</evidence>
<evidence type="ECO:0000256" key="9">
    <source>
        <dbReference type="ARBA" id="ARBA00022917"/>
    </source>
</evidence>
<evidence type="ECO:0000256" key="2">
    <source>
        <dbReference type="ARBA" id="ARBA00012838"/>
    </source>
</evidence>
<dbReference type="Gene3D" id="2.170.220.10">
    <property type="match status" value="1"/>
</dbReference>
<dbReference type="FunFam" id="2.170.220.10:FF:000002">
    <property type="entry name" value="Methionine--tRNA ligase"/>
    <property type="match status" value="1"/>
</dbReference>
<dbReference type="GO" id="GO:0005524">
    <property type="term" value="F:ATP binding"/>
    <property type="evidence" value="ECO:0007669"/>
    <property type="project" value="UniProtKB-KW"/>
</dbReference>
<proteinExistence type="inferred from homology"/>
<keyword evidence="5 14" id="KW-0436">Ligase</keyword>
<dbReference type="InterPro" id="IPR009080">
    <property type="entry name" value="tRNAsynth_Ia_anticodon-bd"/>
</dbReference>
<comment type="subcellular location">
    <subcellularLocation>
        <location evidence="1">Cytoplasm</location>
    </subcellularLocation>
</comment>
<dbReference type="EC" id="6.1.1.10" evidence="2"/>
<dbReference type="PANTHER" id="PTHR43326">
    <property type="entry name" value="METHIONYL-TRNA SYNTHETASE"/>
    <property type="match status" value="1"/>
</dbReference>
<comment type="similarity">
    <text evidence="14">Belongs to the class-I aminoacyl-tRNA synthetase family.</text>
</comment>
<comment type="catalytic activity">
    <reaction evidence="12">
        <text>tRNA(Met) + L-methionine + ATP = L-methionyl-tRNA(Met) + AMP + diphosphate</text>
        <dbReference type="Rhea" id="RHEA:13481"/>
        <dbReference type="Rhea" id="RHEA-COMP:9667"/>
        <dbReference type="Rhea" id="RHEA-COMP:9698"/>
        <dbReference type="ChEBI" id="CHEBI:30616"/>
        <dbReference type="ChEBI" id="CHEBI:33019"/>
        <dbReference type="ChEBI" id="CHEBI:57844"/>
        <dbReference type="ChEBI" id="CHEBI:78442"/>
        <dbReference type="ChEBI" id="CHEBI:78530"/>
        <dbReference type="ChEBI" id="CHEBI:456215"/>
        <dbReference type="EC" id="6.1.1.10"/>
    </reaction>
</comment>
<dbReference type="PROSITE" id="PS50886">
    <property type="entry name" value="TRBD"/>
    <property type="match status" value="1"/>
</dbReference>
<evidence type="ECO:0000256" key="11">
    <source>
        <dbReference type="ARBA" id="ARBA00030904"/>
    </source>
</evidence>
<dbReference type="CDD" id="cd02799">
    <property type="entry name" value="tRNA_bind_EMAP-II_like"/>
    <property type="match status" value="1"/>
</dbReference>
<dbReference type="eggNOG" id="KOG2241">
    <property type="taxonomic scope" value="Eukaryota"/>
</dbReference>
<keyword evidence="3" id="KW-0963">Cytoplasm</keyword>
<dbReference type="Gene3D" id="1.10.730.10">
    <property type="entry name" value="Isoleucyl-tRNA Synthetase, Domain 1"/>
    <property type="match status" value="1"/>
</dbReference>
<dbReference type="RefSeq" id="XP_007512456.1">
    <property type="nucleotide sequence ID" value="XM_007512394.1"/>
</dbReference>
<dbReference type="EMBL" id="FO082273">
    <property type="protein sequence ID" value="CCO17056.1"/>
    <property type="molecule type" value="Genomic_DNA"/>
</dbReference>
<evidence type="ECO:0000256" key="13">
    <source>
        <dbReference type="PROSITE-ProRule" id="PRU00209"/>
    </source>
</evidence>
<dbReference type="NCBIfam" id="NF008900">
    <property type="entry name" value="PRK12267.1"/>
    <property type="match status" value="1"/>
</dbReference>
<dbReference type="AlphaFoldDB" id="K8EGB2"/>
<dbReference type="GO" id="GO:0006431">
    <property type="term" value="P:methionyl-tRNA aminoacylation"/>
    <property type="evidence" value="ECO:0007669"/>
    <property type="project" value="InterPro"/>
</dbReference>
<dbReference type="SUPFAM" id="SSF52374">
    <property type="entry name" value="Nucleotidylyl transferase"/>
    <property type="match status" value="1"/>
</dbReference>
<protein>
    <recommendedName>
        <fullName evidence="2">methionine--tRNA ligase</fullName>
        <ecNumber evidence="2">6.1.1.10</ecNumber>
    </recommendedName>
    <alternativeName>
        <fullName evidence="11">Methionyl-tRNA synthetase</fullName>
    </alternativeName>
</protein>
<feature type="domain" description="TRNA-binding" evidence="15">
    <location>
        <begin position="794"/>
        <end position="898"/>
    </location>
</feature>
<dbReference type="KEGG" id="bpg:Bathy06g04880"/>
<keyword evidence="4 13" id="KW-0820">tRNA-binding</keyword>
<dbReference type="PANTHER" id="PTHR43326:SF2">
    <property type="entry name" value="METHIONINE--TRNA LIGASE"/>
    <property type="match status" value="1"/>
</dbReference>
<dbReference type="InterPro" id="IPR023457">
    <property type="entry name" value="Met-tRNA_synth_2"/>
</dbReference>
<evidence type="ECO:0000313" key="16">
    <source>
        <dbReference type="EMBL" id="CCO17056.1"/>
    </source>
</evidence>
<accession>K8EGB2</accession>
<evidence type="ECO:0000313" key="17">
    <source>
        <dbReference type="Proteomes" id="UP000198341"/>
    </source>
</evidence>
<evidence type="ECO:0000256" key="7">
    <source>
        <dbReference type="ARBA" id="ARBA00022840"/>
    </source>
</evidence>
<keyword evidence="6 14" id="KW-0547">Nucleotide-binding</keyword>
<dbReference type="PRINTS" id="PR01041">
    <property type="entry name" value="TRNASYNTHMET"/>
</dbReference>
<dbReference type="CDD" id="cd07957">
    <property type="entry name" value="Anticodon_Ia_Met"/>
    <property type="match status" value="1"/>
</dbReference>
<dbReference type="STRING" id="41875.K8EGB2"/>
<evidence type="ECO:0000256" key="12">
    <source>
        <dbReference type="ARBA" id="ARBA00047364"/>
    </source>
</evidence>
<dbReference type="SUPFAM" id="SSF50249">
    <property type="entry name" value="Nucleic acid-binding proteins"/>
    <property type="match status" value="1"/>
</dbReference>
<dbReference type="GO" id="GO:0005737">
    <property type="term" value="C:cytoplasm"/>
    <property type="evidence" value="ECO:0007669"/>
    <property type="project" value="UniProtKB-SubCell"/>
</dbReference>
<sequence>MSNNNSTSLKLIYRAGDSKPLRVYIAAEVDGNKTAIEFDPWKAASCSDHSSSSSSSNKNNKNKNTGAVLQKTTSASATLFIALCSSSGEVVKGTSMNSALLCVRDGDDASFINFRDLDERELGLTVGTCCAEKSLNTLIQYISKNEKKLKDTVPGIFSSPASTQPTNSEIAFFSSVYPVFANGAEMFGKTSSDASLTKQFKSIETWFNAFLKSSSVQNAMEKAKTTPSSAFLFAAQEAQNVSDLKNAYNPPVDPSKDAFSLTTAINYANGAPHMGHAYEGLSADVIARYHRAYGRPTLFQTGADEHGQKISDAAAAVECKPIELCDKHVKMFQDLNKTLRIENDVYNRTTSEKHKQCCRELFERSEKNGDIYLDTYSGWYNVREETFVTETEAKEMDYKDPVSGKPLKQMEEDSFFFRQSKYQARLIEHIENHPEFIQPEGRKGEILYRLKNDELRDLSVSRTTFDWGIPVPGNSKHVLYVWFDALTNYLTGCDFPNGENYSKFWPANVHIIGKDIIWFHCVIWPCMLMSCNIALPKAVFAHGFVTAADGQKMSKSIGNVVDPLDVLKRCSPDTFRYALMRNGIYGSDIPFSEESMTLIHNADLADTLGNLVHRATHLCSKNCEGRVPDVPIFEKVIDVGLLRLKTERAMESFQLQQACELAINSAKAANKYITDAEPWKLKGEETKHRRDVIIRTTLEAVYITALFLQPYIPTACEDIFKKLGMDASKVHKLWELKPFGENVKPGTQVAVGEVLFQKHEIDTAELFKKAQSSKEEKAAKLAKKKKGEENTKIDVTRLDLVVGEITKVWNHPDADTLYVENININGDKPLQVCSGLVKHIPIDKMLNARVVLVANMKPTKMRGVESEAMVLCATDPNDSNKVEIVTPPKGAAIGERVTFDGYENDPDEKLNPKKKVFEAVQPDFLVNKDGIATYKNVPFQTTAGPCSVESIREGGSIR</sequence>
<keyword evidence="10 14" id="KW-0030">Aminoacyl-tRNA synthetase</keyword>
<evidence type="ECO:0000259" key="15">
    <source>
        <dbReference type="PROSITE" id="PS50886"/>
    </source>
</evidence>
<dbReference type="Gene3D" id="3.40.50.620">
    <property type="entry name" value="HUPs"/>
    <property type="match status" value="1"/>
</dbReference>
<evidence type="ECO:0000256" key="4">
    <source>
        <dbReference type="ARBA" id="ARBA00022555"/>
    </source>
</evidence>
<dbReference type="GeneID" id="19015469"/>
<keyword evidence="8 13" id="KW-0694">RNA-binding</keyword>
<dbReference type="SUPFAM" id="SSF47323">
    <property type="entry name" value="Anticodon-binding domain of a subclass of class I aminoacyl-tRNA synthetases"/>
    <property type="match status" value="1"/>
</dbReference>
<dbReference type="InterPro" id="IPR014758">
    <property type="entry name" value="Met-tRNA_synth"/>
</dbReference>
<evidence type="ECO:0000256" key="3">
    <source>
        <dbReference type="ARBA" id="ARBA00022490"/>
    </source>
</evidence>
<keyword evidence="9 14" id="KW-0648">Protein biosynthesis</keyword>
<evidence type="ECO:0000256" key="6">
    <source>
        <dbReference type="ARBA" id="ARBA00022741"/>
    </source>
</evidence>
<gene>
    <name evidence="16" type="ORF">Bathy06g04880</name>
</gene>
<dbReference type="InterPro" id="IPR002547">
    <property type="entry name" value="tRNA-bd_dom"/>
</dbReference>
<dbReference type="FunFam" id="2.40.50.140:FF:000047">
    <property type="entry name" value="tyrosine--tRNA ligase, cytoplasmic isoform X2"/>
    <property type="match status" value="1"/>
</dbReference>
<dbReference type="InterPro" id="IPR041872">
    <property type="entry name" value="Anticodon_Met"/>
</dbReference>
<evidence type="ECO:0000256" key="8">
    <source>
        <dbReference type="ARBA" id="ARBA00022884"/>
    </source>
</evidence>
<dbReference type="Pfam" id="PF01588">
    <property type="entry name" value="tRNA_bind"/>
    <property type="match status" value="1"/>
</dbReference>
<dbReference type="Gene3D" id="2.40.50.140">
    <property type="entry name" value="Nucleic acid-binding proteins"/>
    <property type="match status" value="1"/>
</dbReference>
<evidence type="ECO:0000256" key="10">
    <source>
        <dbReference type="ARBA" id="ARBA00023146"/>
    </source>
</evidence>
<dbReference type="Pfam" id="PF19303">
    <property type="entry name" value="Anticodon_3"/>
    <property type="match status" value="1"/>
</dbReference>
<dbReference type="GO" id="GO:0004825">
    <property type="term" value="F:methionine-tRNA ligase activity"/>
    <property type="evidence" value="ECO:0007669"/>
    <property type="project" value="UniProtKB-EC"/>
</dbReference>
<dbReference type="Proteomes" id="UP000198341">
    <property type="component" value="Chromosome 6"/>
</dbReference>
<dbReference type="InterPro" id="IPR012340">
    <property type="entry name" value="NA-bd_OB-fold"/>
</dbReference>
<organism evidence="16 17">
    <name type="scientific">Bathycoccus prasinos</name>
    <dbReference type="NCBI Taxonomy" id="41875"/>
    <lineage>
        <taxon>Eukaryota</taxon>
        <taxon>Viridiplantae</taxon>
        <taxon>Chlorophyta</taxon>
        <taxon>Mamiellophyceae</taxon>
        <taxon>Mamiellales</taxon>
        <taxon>Bathycoccaceae</taxon>
        <taxon>Bathycoccus</taxon>
    </lineage>
</organism>
<keyword evidence="7 14" id="KW-0067">ATP-binding</keyword>
<dbReference type="CDD" id="cd00814">
    <property type="entry name" value="MetRS_core"/>
    <property type="match status" value="1"/>
</dbReference>
<dbReference type="NCBIfam" id="TIGR00398">
    <property type="entry name" value="metG"/>
    <property type="match status" value="1"/>
</dbReference>